<sequence>MQKTPRFKKKPEGEGRGRWSVDAIKFATARGAWLRGWRIPVSKSDSTVWGPLRAKSHVVVKRHPVGVVRKFGERSTSSSVVLVISTVVQNYEIRPKIAIVLLQNGMLMKLNKINSNCKCFSKIKCLKGLHQSITVCLEVHYKEEKSIKLLITKTK</sequence>
<keyword evidence="2" id="KW-1185">Reference proteome</keyword>
<accession>A0A4Y2ML39</accession>
<gene>
    <name evidence="1" type="ORF">AVEN_189477_1</name>
</gene>
<dbReference type="Proteomes" id="UP000499080">
    <property type="component" value="Unassembled WGS sequence"/>
</dbReference>
<evidence type="ECO:0000313" key="2">
    <source>
        <dbReference type="Proteomes" id="UP000499080"/>
    </source>
</evidence>
<dbReference type="EMBL" id="BGPR01123789">
    <property type="protein sequence ID" value="GBN27888.1"/>
    <property type="molecule type" value="Genomic_DNA"/>
</dbReference>
<comment type="caution">
    <text evidence="1">The sequence shown here is derived from an EMBL/GenBank/DDBJ whole genome shotgun (WGS) entry which is preliminary data.</text>
</comment>
<dbReference type="AlphaFoldDB" id="A0A4Y2ML39"/>
<proteinExistence type="predicted"/>
<name>A0A4Y2ML39_ARAVE</name>
<evidence type="ECO:0000313" key="1">
    <source>
        <dbReference type="EMBL" id="GBN27888.1"/>
    </source>
</evidence>
<protein>
    <submittedName>
        <fullName evidence="1">Uncharacterized protein</fullName>
    </submittedName>
</protein>
<reference evidence="1 2" key="1">
    <citation type="journal article" date="2019" name="Sci. Rep.">
        <title>Orb-weaving spider Araneus ventricosus genome elucidates the spidroin gene catalogue.</title>
        <authorList>
            <person name="Kono N."/>
            <person name="Nakamura H."/>
            <person name="Ohtoshi R."/>
            <person name="Moran D.A.P."/>
            <person name="Shinohara A."/>
            <person name="Yoshida Y."/>
            <person name="Fujiwara M."/>
            <person name="Mori M."/>
            <person name="Tomita M."/>
            <person name="Arakawa K."/>
        </authorList>
    </citation>
    <scope>NUCLEOTIDE SEQUENCE [LARGE SCALE GENOMIC DNA]</scope>
</reference>
<organism evidence="1 2">
    <name type="scientific">Araneus ventricosus</name>
    <name type="common">Orbweaver spider</name>
    <name type="synonym">Epeira ventricosa</name>
    <dbReference type="NCBI Taxonomy" id="182803"/>
    <lineage>
        <taxon>Eukaryota</taxon>
        <taxon>Metazoa</taxon>
        <taxon>Ecdysozoa</taxon>
        <taxon>Arthropoda</taxon>
        <taxon>Chelicerata</taxon>
        <taxon>Arachnida</taxon>
        <taxon>Araneae</taxon>
        <taxon>Araneomorphae</taxon>
        <taxon>Entelegynae</taxon>
        <taxon>Araneoidea</taxon>
        <taxon>Araneidae</taxon>
        <taxon>Araneus</taxon>
    </lineage>
</organism>